<dbReference type="PANTHER" id="PTHR34491:SF74">
    <property type="entry name" value="DUF4456 DOMAIN-CONTAINING PROTEIN"/>
    <property type="match status" value="1"/>
</dbReference>
<evidence type="ECO:0000256" key="2">
    <source>
        <dbReference type="SAM" id="MobiDB-lite"/>
    </source>
</evidence>
<evidence type="ECO:0000256" key="1">
    <source>
        <dbReference type="SAM" id="Coils"/>
    </source>
</evidence>
<feature type="compositionally biased region" description="Basic and acidic residues" evidence="2">
    <location>
        <begin position="9"/>
        <end position="21"/>
    </location>
</feature>
<dbReference type="PANTHER" id="PTHR34491">
    <property type="entry name" value="A-TYPE INCLUSION PROTEIN, PUTATIVE-RELATED"/>
    <property type="match status" value="1"/>
</dbReference>
<feature type="compositionally biased region" description="Low complexity" evidence="2">
    <location>
        <begin position="2109"/>
        <end position="2124"/>
    </location>
</feature>
<feature type="compositionally biased region" description="Polar residues" evidence="2">
    <location>
        <begin position="189"/>
        <end position="207"/>
    </location>
</feature>
<feature type="compositionally biased region" description="Low complexity" evidence="2">
    <location>
        <begin position="2262"/>
        <end position="2275"/>
    </location>
</feature>
<evidence type="ECO:0000313" key="5">
    <source>
        <dbReference type="Proteomes" id="UP000006906"/>
    </source>
</evidence>
<name>A0A2K3E259_CHLRE</name>
<feature type="region of interest" description="Disordered" evidence="2">
    <location>
        <begin position="2247"/>
        <end position="2293"/>
    </location>
</feature>
<feature type="compositionally biased region" description="Basic and acidic residues" evidence="2">
    <location>
        <begin position="2281"/>
        <end position="2293"/>
    </location>
</feature>
<feature type="region of interest" description="Disordered" evidence="2">
    <location>
        <begin position="1"/>
        <end position="262"/>
    </location>
</feature>
<dbReference type="KEGG" id="cre:CHLRE_02g098900v5"/>
<feature type="region of interest" description="Disordered" evidence="2">
    <location>
        <begin position="1510"/>
        <end position="1586"/>
    </location>
</feature>
<dbReference type="EMBL" id="CM008963">
    <property type="protein sequence ID" value="PNW86863.1"/>
    <property type="molecule type" value="Genomic_DNA"/>
</dbReference>
<keyword evidence="1" id="KW-0175">Coiled coil</keyword>
<feature type="compositionally biased region" description="Low complexity" evidence="2">
    <location>
        <begin position="1363"/>
        <end position="1386"/>
    </location>
</feature>
<feature type="compositionally biased region" description="Low complexity" evidence="2">
    <location>
        <begin position="59"/>
        <end position="77"/>
    </location>
</feature>
<dbReference type="Proteomes" id="UP000006906">
    <property type="component" value="Chromosome 2"/>
</dbReference>
<feature type="compositionally biased region" description="Gly residues" evidence="2">
    <location>
        <begin position="1196"/>
        <end position="1206"/>
    </location>
</feature>
<accession>A0A2K3E259</accession>
<feature type="compositionally biased region" description="Polar residues" evidence="2">
    <location>
        <begin position="2142"/>
        <end position="2151"/>
    </location>
</feature>
<feature type="region of interest" description="Disordered" evidence="2">
    <location>
        <begin position="915"/>
        <end position="965"/>
    </location>
</feature>
<feature type="region of interest" description="Disordered" evidence="2">
    <location>
        <begin position="1782"/>
        <end position="1819"/>
    </location>
</feature>
<feature type="compositionally biased region" description="Pro residues" evidence="2">
    <location>
        <begin position="1555"/>
        <end position="1574"/>
    </location>
</feature>
<feature type="region of interest" description="Disordered" evidence="2">
    <location>
        <begin position="292"/>
        <end position="332"/>
    </location>
</feature>
<feature type="compositionally biased region" description="Low complexity" evidence="2">
    <location>
        <begin position="363"/>
        <end position="388"/>
    </location>
</feature>
<evidence type="ECO:0000256" key="3">
    <source>
        <dbReference type="SAM" id="Phobius"/>
    </source>
</evidence>
<feature type="region of interest" description="Disordered" evidence="2">
    <location>
        <begin position="363"/>
        <end position="427"/>
    </location>
</feature>
<feature type="compositionally biased region" description="Low complexity" evidence="2">
    <location>
        <begin position="1119"/>
        <end position="1130"/>
    </location>
</feature>
<dbReference type="Gramene" id="PNW86863">
    <property type="protein sequence ID" value="PNW86863"/>
    <property type="gene ID" value="CHLRE_02g098900v5"/>
</dbReference>
<feature type="compositionally biased region" description="Low complexity" evidence="2">
    <location>
        <begin position="86"/>
        <end position="105"/>
    </location>
</feature>
<keyword evidence="3" id="KW-0812">Transmembrane</keyword>
<dbReference type="InParanoid" id="A0A2K3E259"/>
<reference evidence="4 5" key="1">
    <citation type="journal article" date="2007" name="Science">
        <title>The Chlamydomonas genome reveals the evolution of key animal and plant functions.</title>
        <authorList>
            <person name="Merchant S.S."/>
            <person name="Prochnik S.E."/>
            <person name="Vallon O."/>
            <person name="Harris E.H."/>
            <person name="Karpowicz S.J."/>
            <person name="Witman G.B."/>
            <person name="Terry A."/>
            <person name="Salamov A."/>
            <person name="Fritz-Laylin L.K."/>
            <person name="Marechal-Drouard L."/>
            <person name="Marshall W.F."/>
            <person name="Qu L.H."/>
            <person name="Nelson D.R."/>
            <person name="Sanderfoot A.A."/>
            <person name="Spalding M.H."/>
            <person name="Kapitonov V.V."/>
            <person name="Ren Q."/>
            <person name="Ferris P."/>
            <person name="Lindquist E."/>
            <person name="Shapiro H."/>
            <person name="Lucas S.M."/>
            <person name="Grimwood J."/>
            <person name="Schmutz J."/>
            <person name="Cardol P."/>
            <person name="Cerutti H."/>
            <person name="Chanfreau G."/>
            <person name="Chen C.L."/>
            <person name="Cognat V."/>
            <person name="Croft M.T."/>
            <person name="Dent R."/>
            <person name="Dutcher S."/>
            <person name="Fernandez E."/>
            <person name="Fukuzawa H."/>
            <person name="Gonzalez-Ballester D."/>
            <person name="Gonzalez-Halphen D."/>
            <person name="Hallmann A."/>
            <person name="Hanikenne M."/>
            <person name="Hippler M."/>
            <person name="Inwood W."/>
            <person name="Jabbari K."/>
            <person name="Kalanon M."/>
            <person name="Kuras R."/>
            <person name="Lefebvre P.A."/>
            <person name="Lemaire S.D."/>
            <person name="Lobanov A.V."/>
            <person name="Lohr M."/>
            <person name="Manuell A."/>
            <person name="Meier I."/>
            <person name="Mets L."/>
            <person name="Mittag M."/>
            <person name="Mittelmeier T."/>
            <person name="Moroney J.V."/>
            <person name="Moseley J."/>
            <person name="Napoli C."/>
            <person name="Nedelcu A.M."/>
            <person name="Niyogi K."/>
            <person name="Novoselov S.V."/>
            <person name="Paulsen I.T."/>
            <person name="Pazour G."/>
            <person name="Purton S."/>
            <person name="Ral J.P."/>
            <person name="Riano-Pachon D.M."/>
            <person name="Riekhof W."/>
            <person name="Rymarquis L."/>
            <person name="Schroda M."/>
            <person name="Stern D."/>
            <person name="Umen J."/>
            <person name="Willows R."/>
            <person name="Wilson N."/>
            <person name="Zimmer S.L."/>
            <person name="Allmer J."/>
            <person name="Balk J."/>
            <person name="Bisova K."/>
            <person name="Chen C.J."/>
            <person name="Elias M."/>
            <person name="Gendler K."/>
            <person name="Hauser C."/>
            <person name="Lamb M.R."/>
            <person name="Ledford H."/>
            <person name="Long J.C."/>
            <person name="Minagawa J."/>
            <person name="Page M.D."/>
            <person name="Pan J."/>
            <person name="Pootakham W."/>
            <person name="Roje S."/>
            <person name="Rose A."/>
            <person name="Stahlberg E."/>
            <person name="Terauchi A.M."/>
            <person name="Yang P."/>
            <person name="Ball S."/>
            <person name="Bowler C."/>
            <person name="Dieckmann C.L."/>
            <person name="Gladyshev V.N."/>
            <person name="Green P."/>
            <person name="Jorgensen R."/>
            <person name="Mayfield S."/>
            <person name="Mueller-Roeber B."/>
            <person name="Rajamani S."/>
            <person name="Sayre R.T."/>
            <person name="Brokstein P."/>
            <person name="Dubchak I."/>
            <person name="Goodstein D."/>
            <person name="Hornick L."/>
            <person name="Huang Y.W."/>
            <person name="Jhaveri J."/>
            <person name="Luo Y."/>
            <person name="Martinez D."/>
            <person name="Ngau W.C."/>
            <person name="Otillar B."/>
            <person name="Poliakov A."/>
            <person name="Porter A."/>
            <person name="Szajkowski L."/>
            <person name="Werner G."/>
            <person name="Zhou K."/>
            <person name="Grigoriev I.V."/>
            <person name="Rokhsar D.S."/>
            <person name="Grossman A.R."/>
        </authorList>
    </citation>
    <scope>NUCLEOTIDE SEQUENCE [LARGE SCALE GENOMIC DNA]</scope>
    <source>
        <strain evidence="5">CC-503</strain>
    </source>
</reference>
<feature type="compositionally biased region" description="Low complexity" evidence="2">
    <location>
        <begin position="475"/>
        <end position="500"/>
    </location>
</feature>
<keyword evidence="3" id="KW-0472">Membrane</keyword>
<feature type="region of interest" description="Disordered" evidence="2">
    <location>
        <begin position="1616"/>
        <end position="1715"/>
    </location>
</feature>
<feature type="compositionally biased region" description="Basic residues" evidence="2">
    <location>
        <begin position="1667"/>
        <end position="1680"/>
    </location>
</feature>
<dbReference type="RefSeq" id="XP_042927312.1">
    <property type="nucleotide sequence ID" value="XM_043059678.1"/>
</dbReference>
<feature type="compositionally biased region" description="Low complexity" evidence="2">
    <location>
        <begin position="1857"/>
        <end position="1871"/>
    </location>
</feature>
<protein>
    <submittedName>
        <fullName evidence="4">Uncharacterized protein</fullName>
    </submittedName>
</protein>
<feature type="compositionally biased region" description="Polar residues" evidence="2">
    <location>
        <begin position="117"/>
        <end position="131"/>
    </location>
</feature>
<feature type="region of interest" description="Disordered" evidence="2">
    <location>
        <begin position="1000"/>
        <end position="1024"/>
    </location>
</feature>
<keyword evidence="3" id="KW-1133">Transmembrane helix</keyword>
<feature type="region of interest" description="Disordered" evidence="2">
    <location>
        <begin position="1857"/>
        <end position="1878"/>
    </location>
</feature>
<feature type="compositionally biased region" description="Low complexity" evidence="2">
    <location>
        <begin position="395"/>
        <end position="415"/>
    </location>
</feature>
<feature type="compositionally biased region" description="Polar residues" evidence="2">
    <location>
        <begin position="29"/>
        <end position="42"/>
    </location>
</feature>
<proteinExistence type="predicted"/>
<feature type="transmembrane region" description="Helical" evidence="3">
    <location>
        <begin position="2213"/>
        <end position="2238"/>
    </location>
</feature>
<dbReference type="GeneID" id="66052403"/>
<feature type="region of interest" description="Disordered" evidence="2">
    <location>
        <begin position="2080"/>
        <end position="2207"/>
    </location>
</feature>
<feature type="compositionally biased region" description="Low complexity" evidence="2">
    <location>
        <begin position="233"/>
        <end position="252"/>
    </location>
</feature>
<feature type="compositionally biased region" description="Low complexity" evidence="2">
    <location>
        <begin position="134"/>
        <end position="167"/>
    </location>
</feature>
<dbReference type="OrthoDB" id="551112at2759"/>
<feature type="region of interest" description="Disordered" evidence="2">
    <location>
        <begin position="474"/>
        <end position="500"/>
    </location>
</feature>
<feature type="compositionally biased region" description="Polar residues" evidence="2">
    <location>
        <begin position="1801"/>
        <end position="1819"/>
    </location>
</feature>
<feature type="compositionally biased region" description="Low complexity" evidence="2">
    <location>
        <begin position="313"/>
        <end position="331"/>
    </location>
</feature>
<feature type="region of interest" description="Disordered" evidence="2">
    <location>
        <begin position="643"/>
        <end position="700"/>
    </location>
</feature>
<feature type="region of interest" description="Disordered" evidence="2">
    <location>
        <begin position="1335"/>
        <end position="1394"/>
    </location>
</feature>
<feature type="compositionally biased region" description="Low complexity" evidence="2">
    <location>
        <begin position="687"/>
        <end position="699"/>
    </location>
</feature>
<gene>
    <name evidence="4" type="ORF">CHLRE_02g098900v5</name>
</gene>
<sequence>MAWEPGRGGAEDRLLLSDPYRRSPAAAGRQSQAPPGGTSSPTRPVRAGGYASMAQTRVGATPGRGASASAAPAQARSKTPGAVRPGLAGAAGLSATTAAASTRRAQTPPSRLAATAPSRTTYVGAPTSTAQRLAVPQTAAVPQQAAIRTPPSVRSRSRSPYASVPSSGYGRAAGPGRVASPGPAPTRAPRQTTSATSTSRGVTSSGYGRSPYAAASTTTRTPGFTAAFGAGQRAGSTGPARAGPGTARGTGALQPTGGRNDNWLTSYQRSSQDFIGQLQVLLGQVDPASLEAEARAAPQAPAAPPSTWLSQQPEAAVAAPAPSPPGSALAGRKAGVGSLAALAMSLDKEIAELLGSDAPIRPAQQPAAAQQPRTPNLASAQPQAHAQPLLPPRASAQPVQAQSTQQQTPMQSSMPSPVPKLTPSSTTAAADKLADILREFSGTGAGAAPVSASGAGPSERSTSAITAGRLGEPRAAPALPTMPTAAAAGTGPGADSGADPVGTVTTAATVAAGVAAAAPVSLPPGAVGELWSVLQASKQNAARLAADLKAAQQEAEEAKERQQEADDLARMFQSQLLTRQQQLSSWTTAMVEMQEREASAKELLRTAQDRCTQLAQQAKQAQHVAVTAQLRLERILADQQKQQKEMQSLREAATHAASIHGSPASTWPRPSARSRPSQTGCEQETDAAGSSAGGASSSATHQAALDLRSLRADMAAAQSRATRAELELAVARNRAIMAQQELAEEEERARRAATATGAAQEELERTRAALELMGRDHDRLRAQLEEMRQQLRARDEAEARRATEAAVQAAKAAVSTLVAAESRGHAVPRSSDSPTSASGTMLLPMGGAGGGWGAGSAGGGTNSPLLNTLLSTGDMVAQGSATVSGLATEPVSHGFLHHHHHHQQQQQQLLRPHPHLSSLERPDRPYNQRQSISPPQHQQHSARTGVQDAAPSGRGGPGPVSGGVSMLTLTQFRAGAEKGSCGTRDTPEVSSISYGHQNLLGSVSTSSSSAGGSGGGDDSGRGSTTAVMARLGAAAAAAAAQKQGPAARMGQEPDAGAGADAVAAGDRAIVEDRSHAAAAGQPRSQAVPPMPMLGPTWSSRRNSLLLLVPADLPGGEAGPPSRYSSQRRPSAALHARKSQEEMQSPTPRPSGATAVHGRPSSNGKAVVAADDNGPGGEVHQSAGIHGPRARSAAGLSGRGSVEGDGGCASSLRPALGVHQSMVHRPRHLVSPPRRASSHDHQAPAHTVAAGGVALAAGGTVSGQEGMQSSSPSAVRVSAEAVAVTSGGLASLSVGTRRAMRMLLDASCTSGGAGGARSSTSISVAGGLTDEMVPLSRAPSSARRRLSYARSSTATGVGQRVGRHSGSGVAATGAGAGAGAATPMHAAPVPPADTSAATQAWVNSVSRRPLQSGLADGATAADGASSLTTQQLALDSPLPPVLVDPAVSEVMRRVQSAERAWAAAAAERKEASTSAGAGASVLVEGASAAVQAHATLAELRQQIAAAATAGSRAPGAGSAGTPSAGTGFWHESTSAAPETDTRTEMVVEPARVAGPAPVPPAARPSAATPPPPLQPTPAAATANNRDRAQRLAPTPVSGAAHGHVLAAVAAAEARTLPTHQPPNAGQPRSTSAPTPPAPPVPRLSLQTAPLQAFKSFPDPEPSDSPRERVRHTPRRGGRRSRSPSPGPNPTRPAPTLRGPADQAAAADAATPSSGSAASIIPAAPKAVWDARLPGAAVASAGASPALLPPASRAAEPAPLPAGTHVLEAAAPAQQQVENAHGAYKGGMQLPPRVMPYRPPGHDNSQPHQLPTTSLNDSASTVTHGHDVACITEVTTATASTPASRAIAAAAAGSAHAAASPLHSGAPGTATGPGPAPSNLYPYQQLDSRLQVAEAHMSADAESAALLRQLVLTPRSRMMSPSQLESYRVSTSLAASSVADSLAAGGDASLSGSFAFGHAGPAGLLPSHAKNAPPLPLLQQQLGRSVGIGAGAGRSSGLLSPVAEQRALEARVLKAHGLDVGLTPLRVLARSASAGEVVPGGSPGRSTTAPAVVAEHRSAVQQRSKPWWLRLMLAVVGRGGATGAAADSSSCSGSSSDSGERLPSYMRLDSPGKAPARAATDAPASPMQVRLGTSSPYAVRDSRFSSPVHTVPTSPKPAPATEKPSGQSALTPVSARAGTPGRSSEAHNARLSGATDKRSAKGTRRRGVGAEVQQALINAAITAGGMAVGVAIVLGVAGWAERAVERRRSRMDGEEAPAPGCGCRPQAAPRRQARGPQEVAEIEEGRAGVRPGRED</sequence>
<feature type="compositionally biased region" description="Low complexity" evidence="2">
    <location>
        <begin position="1510"/>
        <end position="1526"/>
    </location>
</feature>
<feature type="compositionally biased region" description="Low complexity" evidence="2">
    <location>
        <begin position="1001"/>
        <end position="1010"/>
    </location>
</feature>
<keyword evidence="5" id="KW-1185">Reference proteome</keyword>
<feature type="compositionally biased region" description="Low complexity" evidence="2">
    <location>
        <begin position="928"/>
        <end position="941"/>
    </location>
</feature>
<feature type="region of interest" description="Disordered" evidence="2">
    <location>
        <begin position="1110"/>
        <end position="1212"/>
    </location>
</feature>
<feature type="compositionally biased region" description="Low complexity" evidence="2">
    <location>
        <begin position="1692"/>
        <end position="1715"/>
    </location>
</feature>
<feature type="region of interest" description="Disordered" evidence="2">
    <location>
        <begin position="820"/>
        <end position="844"/>
    </location>
</feature>
<feature type="compositionally biased region" description="Polar residues" evidence="2">
    <location>
        <begin position="830"/>
        <end position="839"/>
    </location>
</feature>
<organism evidence="4 5">
    <name type="scientific">Chlamydomonas reinhardtii</name>
    <name type="common">Chlamydomonas smithii</name>
    <dbReference type="NCBI Taxonomy" id="3055"/>
    <lineage>
        <taxon>Eukaryota</taxon>
        <taxon>Viridiplantae</taxon>
        <taxon>Chlorophyta</taxon>
        <taxon>core chlorophytes</taxon>
        <taxon>Chlorophyceae</taxon>
        <taxon>CS clade</taxon>
        <taxon>Chlamydomonadales</taxon>
        <taxon>Chlamydomonadaceae</taxon>
        <taxon>Chlamydomonas</taxon>
    </lineage>
</organism>
<feature type="compositionally biased region" description="Low complexity" evidence="2">
    <location>
        <begin position="2081"/>
        <end position="2095"/>
    </location>
</feature>
<feature type="coiled-coil region" evidence="1">
    <location>
        <begin position="707"/>
        <end position="800"/>
    </location>
</feature>
<evidence type="ECO:0000313" key="4">
    <source>
        <dbReference type="EMBL" id="PNW86863.1"/>
    </source>
</evidence>